<evidence type="ECO:0000313" key="2">
    <source>
        <dbReference type="EMBL" id="XCN73437.1"/>
    </source>
</evidence>
<proteinExistence type="predicted"/>
<reference evidence="2" key="2">
    <citation type="submission" date="2024-06" db="EMBL/GenBank/DDBJ databases">
        <authorList>
            <person name="Plum-Jensen L.E."/>
            <person name="Schramm A."/>
            <person name="Marshall I.P.G."/>
        </authorList>
    </citation>
    <scope>NUCLEOTIDE SEQUENCE</scope>
    <source>
        <strain evidence="2">Rat1</strain>
    </source>
</reference>
<gene>
    <name evidence="2" type="ORF">Q3M24_01420</name>
</gene>
<name>A0AAU8LWG3_9BACT</name>
<dbReference type="AlphaFoldDB" id="A0AAU8LWG3"/>
<dbReference type="KEGG" id="eaj:Q3M24_01420"/>
<accession>A0AAU8LWG3</accession>
<dbReference type="EMBL" id="CP159373">
    <property type="protein sequence ID" value="XCN73437.1"/>
    <property type="molecule type" value="Genomic_DNA"/>
</dbReference>
<keyword evidence="1" id="KW-0812">Transmembrane</keyword>
<organism evidence="2">
    <name type="scientific">Candidatus Electrothrix aestuarii</name>
    <dbReference type="NCBI Taxonomy" id="3062594"/>
    <lineage>
        <taxon>Bacteria</taxon>
        <taxon>Pseudomonadati</taxon>
        <taxon>Thermodesulfobacteriota</taxon>
        <taxon>Desulfobulbia</taxon>
        <taxon>Desulfobulbales</taxon>
        <taxon>Desulfobulbaceae</taxon>
        <taxon>Candidatus Electrothrix</taxon>
    </lineage>
</organism>
<feature type="transmembrane region" description="Helical" evidence="1">
    <location>
        <begin position="34"/>
        <end position="52"/>
    </location>
</feature>
<keyword evidence="1" id="KW-1133">Transmembrane helix</keyword>
<sequence length="67" mass="7634">MPLQNSILSLRGQFIANDPLLVTDYHANKSLRDLASKIGIFLMGMLWLVALWKKRSRIGKTIRTQHG</sequence>
<evidence type="ECO:0000256" key="1">
    <source>
        <dbReference type="SAM" id="Phobius"/>
    </source>
</evidence>
<reference evidence="2" key="1">
    <citation type="journal article" date="2024" name="Syst. Appl. Microbiol.">
        <title>First single-strain enrichments of Electrothrix cable bacteria, description of E. aestuarii sp. nov. and E. rattekaaiensis sp. nov., and proposal of a cable bacteria taxonomy following the rules of the SeqCode.</title>
        <authorList>
            <person name="Plum-Jensen L.E."/>
            <person name="Schramm A."/>
            <person name="Marshall I.P.G."/>
        </authorList>
    </citation>
    <scope>NUCLEOTIDE SEQUENCE</scope>
    <source>
        <strain evidence="2">Rat1</strain>
    </source>
</reference>
<keyword evidence="1" id="KW-0472">Membrane</keyword>
<protein>
    <submittedName>
        <fullName evidence="2">Uncharacterized protein</fullName>
    </submittedName>
</protein>